<name>A0ABN2S267_9MICO</name>
<reference evidence="2 3" key="1">
    <citation type="journal article" date="2019" name="Int. J. Syst. Evol. Microbiol.">
        <title>The Global Catalogue of Microorganisms (GCM) 10K type strain sequencing project: providing services to taxonomists for standard genome sequencing and annotation.</title>
        <authorList>
            <consortium name="The Broad Institute Genomics Platform"/>
            <consortium name="The Broad Institute Genome Sequencing Center for Infectious Disease"/>
            <person name="Wu L."/>
            <person name="Ma J."/>
        </authorList>
    </citation>
    <scope>NUCLEOTIDE SEQUENCE [LARGE SCALE GENOMIC DNA]</scope>
    <source>
        <strain evidence="2 3">JCM 15628</strain>
    </source>
</reference>
<feature type="compositionally biased region" description="Basic and acidic residues" evidence="1">
    <location>
        <begin position="17"/>
        <end position="34"/>
    </location>
</feature>
<sequence>MGRRVEPRRERIRRTYRCQDKDHPRTSRGADPKSSRQQPAQDGVPMSFLDRLRKKAEELDLETKARQLQEAATQAAQQAREKAGEFTAEHRDQIDGYVETAGAKIDQTTDHRFSDQIAKVTQQVERGVDLVADGYGPAAGTATGAAAAAGAATGTDDGLFPADPDAPAPVSASPLEPPEPIEPPAPVHASAPSAAAADEPVSSQDPSWAAADEPADEKADKPADEKVEQPVEQPVDEPVDESLVDTALEDTVLGLDHPPVTPPHHDEPAPEDADTATIRSTRPPHGETS</sequence>
<feature type="compositionally biased region" description="Acidic residues" evidence="1">
    <location>
        <begin position="234"/>
        <end position="243"/>
    </location>
</feature>
<feature type="compositionally biased region" description="Low complexity" evidence="1">
    <location>
        <begin position="187"/>
        <end position="203"/>
    </location>
</feature>
<organism evidence="2 3">
    <name type="scientific">Terrabacter lapilli</name>
    <dbReference type="NCBI Taxonomy" id="436231"/>
    <lineage>
        <taxon>Bacteria</taxon>
        <taxon>Bacillati</taxon>
        <taxon>Actinomycetota</taxon>
        <taxon>Actinomycetes</taxon>
        <taxon>Micrococcales</taxon>
        <taxon>Intrasporangiaceae</taxon>
        <taxon>Terrabacter</taxon>
    </lineage>
</organism>
<accession>A0ABN2S267</accession>
<dbReference type="Proteomes" id="UP001500013">
    <property type="component" value="Unassembled WGS sequence"/>
</dbReference>
<feature type="compositionally biased region" description="Basic and acidic residues" evidence="1">
    <location>
        <begin position="216"/>
        <end position="229"/>
    </location>
</feature>
<protein>
    <recommendedName>
        <fullName evidence="4">Antitoxin protein of toxin-antitoxin system</fullName>
    </recommendedName>
</protein>
<feature type="compositionally biased region" description="Basic and acidic residues" evidence="1">
    <location>
        <begin position="79"/>
        <end position="91"/>
    </location>
</feature>
<dbReference type="InterPro" id="IPR028037">
    <property type="entry name" value="Antitoxin_Rv0909/MT0933"/>
</dbReference>
<dbReference type="Pfam" id="PF14013">
    <property type="entry name" value="MT0933_antitox"/>
    <property type="match status" value="1"/>
</dbReference>
<feature type="compositionally biased region" description="Pro residues" evidence="1">
    <location>
        <begin position="175"/>
        <end position="186"/>
    </location>
</feature>
<comment type="caution">
    <text evidence="2">The sequence shown here is derived from an EMBL/GenBank/DDBJ whole genome shotgun (WGS) entry which is preliminary data.</text>
</comment>
<evidence type="ECO:0000256" key="1">
    <source>
        <dbReference type="SAM" id="MobiDB-lite"/>
    </source>
</evidence>
<dbReference type="Gene3D" id="1.20.120.20">
    <property type="entry name" value="Apolipoprotein"/>
    <property type="match status" value="1"/>
</dbReference>
<evidence type="ECO:0008006" key="4">
    <source>
        <dbReference type="Google" id="ProtNLM"/>
    </source>
</evidence>
<keyword evidence="3" id="KW-1185">Reference proteome</keyword>
<feature type="region of interest" description="Disordered" evidence="1">
    <location>
        <begin position="1"/>
        <end position="55"/>
    </location>
</feature>
<gene>
    <name evidence="2" type="ORF">GCM10009817_19130</name>
</gene>
<proteinExistence type="predicted"/>
<feature type="region of interest" description="Disordered" evidence="1">
    <location>
        <begin position="133"/>
        <end position="289"/>
    </location>
</feature>
<feature type="compositionally biased region" description="Low complexity" evidence="1">
    <location>
        <begin position="133"/>
        <end position="174"/>
    </location>
</feature>
<dbReference type="EMBL" id="BAAAPU010000007">
    <property type="protein sequence ID" value="GAA1978795.1"/>
    <property type="molecule type" value="Genomic_DNA"/>
</dbReference>
<feature type="region of interest" description="Disordered" evidence="1">
    <location>
        <begin position="71"/>
        <end position="91"/>
    </location>
</feature>
<evidence type="ECO:0000313" key="2">
    <source>
        <dbReference type="EMBL" id="GAA1978795.1"/>
    </source>
</evidence>
<evidence type="ECO:0000313" key="3">
    <source>
        <dbReference type="Proteomes" id="UP001500013"/>
    </source>
</evidence>